<feature type="transmembrane region" description="Helical" evidence="2">
    <location>
        <begin position="12"/>
        <end position="38"/>
    </location>
</feature>
<comment type="caution">
    <text evidence="3">The sequence shown here is derived from an EMBL/GenBank/DDBJ whole genome shotgun (WGS) entry which is preliminary data.</text>
</comment>
<feature type="region of interest" description="Disordered" evidence="1">
    <location>
        <begin position="46"/>
        <end position="90"/>
    </location>
</feature>
<dbReference type="EMBL" id="SDWS01000002">
    <property type="protein sequence ID" value="RYB92174.1"/>
    <property type="molecule type" value="Genomic_DNA"/>
</dbReference>
<keyword evidence="2" id="KW-0812">Transmembrane</keyword>
<accession>A0A4Q2RW49</accession>
<dbReference type="Proteomes" id="UP000291838">
    <property type="component" value="Unassembled WGS sequence"/>
</dbReference>
<keyword evidence="2" id="KW-1133">Transmembrane helix</keyword>
<protein>
    <submittedName>
        <fullName evidence="3">Uncharacterized protein</fullName>
    </submittedName>
</protein>
<evidence type="ECO:0000313" key="3">
    <source>
        <dbReference type="EMBL" id="RYB92174.1"/>
    </source>
</evidence>
<proteinExistence type="predicted"/>
<dbReference type="RefSeq" id="WP_129473779.1">
    <property type="nucleotide sequence ID" value="NZ_SDWS01000002.1"/>
</dbReference>
<reference evidence="3 4" key="1">
    <citation type="submission" date="2019-01" db="EMBL/GenBank/DDBJ databases">
        <title>Novel species of Nocardioides.</title>
        <authorList>
            <person name="Liu Q."/>
            <person name="Xin Y.-H."/>
        </authorList>
    </citation>
    <scope>NUCLEOTIDE SEQUENCE [LARGE SCALE GENOMIC DNA]</scope>
    <source>
        <strain evidence="3 4">HLT3-15</strain>
    </source>
</reference>
<sequence>MAPRRPEKDRPVLAGLLALVGVAVVIGLLGGLAVMVGVKATGLDGTTTATDESASPSRFTLPKPSDTGSSIPPPEETLEPSPGEETSEAPAEAISLTVVQQSVSPMQQIDLTGTYQGGEGAVLQVQRFEGGAWSDFPVTASVSGGTFGTYVQTGNVGPNRFRVIDTDSEAISNEVTVTVG</sequence>
<organism evidence="3 4">
    <name type="scientific">Nocardioides glacieisoli</name>
    <dbReference type="NCBI Taxonomy" id="1168730"/>
    <lineage>
        <taxon>Bacteria</taxon>
        <taxon>Bacillati</taxon>
        <taxon>Actinomycetota</taxon>
        <taxon>Actinomycetes</taxon>
        <taxon>Propionibacteriales</taxon>
        <taxon>Nocardioidaceae</taxon>
        <taxon>Nocardioides</taxon>
    </lineage>
</organism>
<keyword evidence="2" id="KW-0472">Membrane</keyword>
<evidence type="ECO:0000256" key="2">
    <source>
        <dbReference type="SAM" id="Phobius"/>
    </source>
</evidence>
<name>A0A4Q2RW49_9ACTN</name>
<evidence type="ECO:0000256" key="1">
    <source>
        <dbReference type="SAM" id="MobiDB-lite"/>
    </source>
</evidence>
<dbReference type="AlphaFoldDB" id="A0A4Q2RW49"/>
<keyword evidence="4" id="KW-1185">Reference proteome</keyword>
<dbReference type="OrthoDB" id="5197508at2"/>
<evidence type="ECO:0000313" key="4">
    <source>
        <dbReference type="Proteomes" id="UP000291838"/>
    </source>
</evidence>
<gene>
    <name evidence="3" type="ORF">EUA06_04130</name>
</gene>